<dbReference type="SUPFAM" id="SSF55718">
    <property type="entry name" value="SCP-like"/>
    <property type="match status" value="1"/>
</dbReference>
<dbReference type="Gene3D" id="3.40.630.30">
    <property type="match status" value="2"/>
</dbReference>
<dbReference type="SUPFAM" id="SSF55729">
    <property type="entry name" value="Acyl-CoA N-acyltransferases (Nat)"/>
    <property type="match status" value="1"/>
</dbReference>
<evidence type="ECO:0000313" key="3">
    <source>
        <dbReference type="Proteomes" id="UP000050865"/>
    </source>
</evidence>
<feature type="domain" description="N-acetyltransferase" evidence="1">
    <location>
        <begin position="1"/>
        <end position="144"/>
    </location>
</feature>
<dbReference type="Pfam" id="PF13527">
    <property type="entry name" value="Acetyltransf_9"/>
    <property type="match status" value="1"/>
</dbReference>
<dbReference type="GO" id="GO:0034069">
    <property type="term" value="F:aminoglycoside N-acetyltransferase activity"/>
    <property type="evidence" value="ECO:0007669"/>
    <property type="project" value="TreeGrafter"/>
</dbReference>
<keyword evidence="2" id="KW-0808">Transferase</keyword>
<keyword evidence="3" id="KW-1185">Reference proteome</keyword>
<dbReference type="GO" id="GO:0030649">
    <property type="term" value="P:aminoglycoside antibiotic catabolic process"/>
    <property type="evidence" value="ECO:0007669"/>
    <property type="project" value="TreeGrafter"/>
</dbReference>
<dbReference type="InterPro" id="IPR016181">
    <property type="entry name" value="Acyl_CoA_acyltransferase"/>
</dbReference>
<organism evidence="2 3">
    <name type="scientific">Lacticaseibacillus camelliae DSM 22697 = JCM 13995</name>
    <dbReference type="NCBI Taxonomy" id="1423730"/>
    <lineage>
        <taxon>Bacteria</taxon>
        <taxon>Bacillati</taxon>
        <taxon>Bacillota</taxon>
        <taxon>Bacilli</taxon>
        <taxon>Lactobacillales</taxon>
        <taxon>Lactobacillaceae</taxon>
        <taxon>Lacticaseibacillus</taxon>
    </lineage>
</organism>
<dbReference type="InterPro" id="IPR000182">
    <property type="entry name" value="GNAT_dom"/>
</dbReference>
<dbReference type="PROSITE" id="PS51186">
    <property type="entry name" value="GNAT"/>
    <property type="match status" value="1"/>
</dbReference>
<dbReference type="InterPro" id="IPR041380">
    <property type="entry name" value="Acetyltransf_17"/>
</dbReference>
<reference evidence="2 3" key="1">
    <citation type="journal article" date="2015" name="Genome Announc.">
        <title>Expanding the biotechnology potential of lactobacilli through comparative genomics of 213 strains and associated genera.</title>
        <authorList>
            <person name="Sun Z."/>
            <person name="Harris H.M."/>
            <person name="McCann A."/>
            <person name="Guo C."/>
            <person name="Argimon S."/>
            <person name="Zhang W."/>
            <person name="Yang X."/>
            <person name="Jeffery I.B."/>
            <person name="Cooney J.C."/>
            <person name="Kagawa T.F."/>
            <person name="Liu W."/>
            <person name="Song Y."/>
            <person name="Salvetti E."/>
            <person name="Wrobel A."/>
            <person name="Rasinkangas P."/>
            <person name="Parkhill J."/>
            <person name="Rea M.C."/>
            <person name="O'Sullivan O."/>
            <person name="Ritari J."/>
            <person name="Douillard F.P."/>
            <person name="Paul Ross R."/>
            <person name="Yang R."/>
            <person name="Briner A.E."/>
            <person name="Felis G.E."/>
            <person name="de Vos W.M."/>
            <person name="Barrangou R."/>
            <person name="Klaenhammer T.R."/>
            <person name="Caufield P.W."/>
            <person name="Cui Y."/>
            <person name="Zhang H."/>
            <person name="O'Toole P.W."/>
        </authorList>
    </citation>
    <scope>NUCLEOTIDE SEQUENCE [LARGE SCALE GENOMIC DNA]</scope>
    <source>
        <strain evidence="2 3">DSM 22697</strain>
    </source>
</reference>
<dbReference type="EMBL" id="AYZJ01000098">
    <property type="protein sequence ID" value="KRN18157.1"/>
    <property type="molecule type" value="Genomic_DNA"/>
</dbReference>
<dbReference type="PANTHER" id="PTHR37817">
    <property type="entry name" value="N-ACETYLTRANSFERASE EIS"/>
    <property type="match status" value="1"/>
</dbReference>
<dbReference type="PATRIC" id="fig|1423730.4.peg.896"/>
<dbReference type="InterPro" id="IPR051554">
    <property type="entry name" value="Acetyltransferase_Eis"/>
</dbReference>
<sequence length="357" mass="40174">MTIRELHDSDDAEYRQLLKYAFDWSMDDDEEKANIMEFQHASAWGIGEPLVSALTAIHLDVRMGETTFKMAGVSDVASYPEASGQGNIELLMRRALDTLVDQGFTLAYLMPFSAPFYRRFGFEDAITETTNEVKTARLPKVKMPAGVEVRREAWATAIPTLKTVYDRNPATRRGGLVRQKWWWQLRPLRDTGLQAAVAYRDGNASGYLIYKRADDEFSVDECFYDDAETAQVLVAFAFAHRNTVKTYIYRTPDAGWLGDLLPEPGALTSTTRAFGMVRVLNVQDFLQRYPYTTNDLGPIVIGLSDEFMPVNSGSWRLAIEGGRVFVERTDAEPQVQIAGQQLVKGSLASARLRNWPG</sequence>
<dbReference type="RefSeq" id="WP_056989986.1">
    <property type="nucleotide sequence ID" value="NZ_AYZJ01000098.1"/>
</dbReference>
<dbReference type="Pfam" id="PF17668">
    <property type="entry name" value="Acetyltransf_17"/>
    <property type="match status" value="1"/>
</dbReference>
<gene>
    <name evidence="2" type="ORF">FC75_GL000849</name>
</gene>
<accession>A0A0R2F163</accession>
<dbReference type="InterPro" id="IPR025559">
    <property type="entry name" value="Eis_dom"/>
</dbReference>
<dbReference type="InterPro" id="IPR036527">
    <property type="entry name" value="SCP2_sterol-bd_dom_sf"/>
</dbReference>
<dbReference type="Gene3D" id="3.30.1050.10">
    <property type="entry name" value="SCP2 sterol-binding domain"/>
    <property type="match status" value="1"/>
</dbReference>
<evidence type="ECO:0000259" key="1">
    <source>
        <dbReference type="PROSITE" id="PS51186"/>
    </source>
</evidence>
<dbReference type="Proteomes" id="UP000050865">
    <property type="component" value="Unassembled WGS sequence"/>
</dbReference>
<name>A0A0R2F163_9LACO</name>
<dbReference type="AlphaFoldDB" id="A0A0R2F163"/>
<dbReference type="STRING" id="1423730.FC75_GL000849"/>
<protein>
    <submittedName>
        <fullName evidence="2">Putative acetyltransferase (Putative)</fullName>
    </submittedName>
</protein>
<comment type="caution">
    <text evidence="2">The sequence shown here is derived from an EMBL/GenBank/DDBJ whole genome shotgun (WGS) entry which is preliminary data.</text>
</comment>
<proteinExistence type="predicted"/>
<dbReference type="Pfam" id="PF13530">
    <property type="entry name" value="SCP2_2"/>
    <property type="match status" value="1"/>
</dbReference>
<evidence type="ECO:0000313" key="2">
    <source>
        <dbReference type="EMBL" id="KRN18157.1"/>
    </source>
</evidence>
<dbReference type="PANTHER" id="PTHR37817:SF1">
    <property type="entry name" value="N-ACETYLTRANSFERASE EIS"/>
    <property type="match status" value="1"/>
</dbReference>